<sequence>MECDYHGSLGWIMKSAYLSSKNRRKILQLDFWARQGRGCGADAYPAATSWRKYWHYQQPSFMDTNRWQNGEKNVSRKAEQVLSASCVLRSLCSRVRDPKRFESHWKDKQG</sequence>
<dbReference type="Proteomes" id="UP000000304">
    <property type="component" value="Chromosome 2L"/>
</dbReference>
<accession>B4Q5H1</accession>
<name>B4Q5H1_DROSI</name>
<evidence type="ECO:0000313" key="2">
    <source>
        <dbReference type="Proteomes" id="UP000000304"/>
    </source>
</evidence>
<protein>
    <submittedName>
        <fullName evidence="1">GD23951</fullName>
    </submittedName>
</protein>
<evidence type="ECO:0000313" key="1">
    <source>
        <dbReference type="EMBL" id="EDX05015.1"/>
    </source>
</evidence>
<dbReference type="EMBL" id="CM000361">
    <property type="protein sequence ID" value="EDX05015.1"/>
    <property type="molecule type" value="Genomic_DNA"/>
</dbReference>
<proteinExistence type="predicted"/>
<gene>
    <name evidence="1" type="primary">Dsim\GD23951</name>
    <name evidence="1" type="ORF">Dsim_GD23951</name>
</gene>
<dbReference type="HOGENOM" id="CLU_2173628_0_0_1"/>
<keyword evidence="2" id="KW-1185">Reference proteome</keyword>
<organism evidence="1 2">
    <name type="scientific">Drosophila simulans</name>
    <name type="common">Fruit fly</name>
    <dbReference type="NCBI Taxonomy" id="7240"/>
    <lineage>
        <taxon>Eukaryota</taxon>
        <taxon>Metazoa</taxon>
        <taxon>Ecdysozoa</taxon>
        <taxon>Arthropoda</taxon>
        <taxon>Hexapoda</taxon>
        <taxon>Insecta</taxon>
        <taxon>Pterygota</taxon>
        <taxon>Neoptera</taxon>
        <taxon>Endopterygota</taxon>
        <taxon>Diptera</taxon>
        <taxon>Brachycera</taxon>
        <taxon>Muscomorpha</taxon>
        <taxon>Ephydroidea</taxon>
        <taxon>Drosophilidae</taxon>
        <taxon>Drosophila</taxon>
        <taxon>Sophophora</taxon>
    </lineage>
</organism>
<dbReference type="AlphaFoldDB" id="B4Q5H1"/>
<reference evidence="1 2" key="1">
    <citation type="journal article" date="2007" name="Nature">
        <title>Evolution of genes and genomes on the Drosophila phylogeny.</title>
        <authorList>
            <consortium name="Drosophila 12 Genomes Consortium"/>
            <person name="Clark A.G."/>
            <person name="Eisen M.B."/>
            <person name="Smith D.R."/>
            <person name="Bergman C.M."/>
            <person name="Oliver B."/>
            <person name="Markow T.A."/>
            <person name="Kaufman T.C."/>
            <person name="Kellis M."/>
            <person name="Gelbart W."/>
            <person name="Iyer V.N."/>
            <person name="Pollard D.A."/>
            <person name="Sackton T.B."/>
            <person name="Larracuente A.M."/>
            <person name="Singh N.D."/>
            <person name="Abad J.P."/>
            <person name="Abt D.N."/>
            <person name="Adryan B."/>
            <person name="Aguade M."/>
            <person name="Akashi H."/>
            <person name="Anderson W.W."/>
            <person name="Aquadro C.F."/>
            <person name="Ardell D.H."/>
            <person name="Arguello R."/>
            <person name="Artieri C.G."/>
            <person name="Barbash D.A."/>
            <person name="Barker D."/>
            <person name="Barsanti P."/>
            <person name="Batterham P."/>
            <person name="Batzoglou S."/>
            <person name="Begun D."/>
            <person name="Bhutkar A."/>
            <person name="Blanco E."/>
            <person name="Bosak S.A."/>
            <person name="Bradley R.K."/>
            <person name="Brand A.D."/>
            <person name="Brent M.R."/>
            <person name="Brooks A.N."/>
            <person name="Brown R.H."/>
            <person name="Butlin R.K."/>
            <person name="Caggese C."/>
            <person name="Calvi B.R."/>
            <person name="Bernardo de Carvalho A."/>
            <person name="Caspi A."/>
            <person name="Castrezana S."/>
            <person name="Celniker S.E."/>
            <person name="Chang J.L."/>
            <person name="Chapple C."/>
            <person name="Chatterji S."/>
            <person name="Chinwalla A."/>
            <person name="Civetta A."/>
            <person name="Clifton S.W."/>
            <person name="Comeron J.M."/>
            <person name="Costello J.C."/>
            <person name="Coyne J.A."/>
            <person name="Daub J."/>
            <person name="David R.G."/>
            <person name="Delcher A.L."/>
            <person name="Delehaunty K."/>
            <person name="Do C.B."/>
            <person name="Ebling H."/>
            <person name="Edwards K."/>
            <person name="Eickbush T."/>
            <person name="Evans J.D."/>
            <person name="Filipski A."/>
            <person name="Findeiss S."/>
            <person name="Freyhult E."/>
            <person name="Fulton L."/>
            <person name="Fulton R."/>
            <person name="Garcia A.C."/>
            <person name="Gardiner A."/>
            <person name="Garfield D.A."/>
            <person name="Garvin B.E."/>
            <person name="Gibson G."/>
            <person name="Gilbert D."/>
            <person name="Gnerre S."/>
            <person name="Godfrey J."/>
            <person name="Good R."/>
            <person name="Gotea V."/>
            <person name="Gravely B."/>
            <person name="Greenberg A.J."/>
            <person name="Griffiths-Jones S."/>
            <person name="Gross S."/>
            <person name="Guigo R."/>
            <person name="Gustafson E.A."/>
            <person name="Haerty W."/>
            <person name="Hahn M.W."/>
            <person name="Halligan D.L."/>
            <person name="Halpern A.L."/>
            <person name="Halter G.M."/>
            <person name="Han M.V."/>
            <person name="Heger A."/>
            <person name="Hillier L."/>
            <person name="Hinrichs A.S."/>
            <person name="Holmes I."/>
            <person name="Hoskins R.A."/>
            <person name="Hubisz M.J."/>
            <person name="Hultmark D."/>
            <person name="Huntley M.A."/>
            <person name="Jaffe D.B."/>
            <person name="Jagadeeshan S."/>
            <person name="Jeck W.R."/>
            <person name="Johnson J."/>
            <person name="Jones C.D."/>
            <person name="Jordan W.C."/>
            <person name="Karpen G.H."/>
            <person name="Kataoka E."/>
            <person name="Keightley P.D."/>
            <person name="Kheradpour P."/>
            <person name="Kirkness E.F."/>
            <person name="Koerich L.B."/>
            <person name="Kristiansen K."/>
            <person name="Kudrna D."/>
            <person name="Kulathinal R.J."/>
            <person name="Kumar S."/>
            <person name="Kwok R."/>
            <person name="Lander E."/>
            <person name="Langley C.H."/>
            <person name="Lapoint R."/>
            <person name="Lazzaro B.P."/>
            <person name="Lee S.J."/>
            <person name="Levesque L."/>
            <person name="Li R."/>
            <person name="Lin C.F."/>
            <person name="Lin M.F."/>
            <person name="Lindblad-Toh K."/>
            <person name="Llopart A."/>
            <person name="Long M."/>
            <person name="Low L."/>
            <person name="Lozovsky E."/>
            <person name="Lu J."/>
            <person name="Luo M."/>
            <person name="Machado C.A."/>
            <person name="Makalowski W."/>
            <person name="Marzo M."/>
            <person name="Matsuda M."/>
            <person name="Matzkin L."/>
            <person name="McAllister B."/>
            <person name="McBride C.S."/>
            <person name="McKernan B."/>
            <person name="McKernan K."/>
            <person name="Mendez-Lago M."/>
            <person name="Minx P."/>
            <person name="Mollenhauer M.U."/>
            <person name="Montooth K."/>
            <person name="Mount S.M."/>
            <person name="Mu X."/>
            <person name="Myers E."/>
            <person name="Negre B."/>
            <person name="Newfeld S."/>
            <person name="Nielsen R."/>
            <person name="Noor M.A."/>
            <person name="O'Grady P."/>
            <person name="Pachter L."/>
            <person name="Papaceit M."/>
            <person name="Parisi M.J."/>
            <person name="Parisi M."/>
            <person name="Parts L."/>
            <person name="Pedersen J.S."/>
            <person name="Pesole G."/>
            <person name="Phillippy A.M."/>
            <person name="Ponting C.P."/>
            <person name="Pop M."/>
            <person name="Porcelli D."/>
            <person name="Powell J.R."/>
            <person name="Prohaska S."/>
            <person name="Pruitt K."/>
            <person name="Puig M."/>
            <person name="Quesneville H."/>
            <person name="Ram K.R."/>
            <person name="Rand D."/>
            <person name="Rasmussen M.D."/>
            <person name="Reed L.K."/>
            <person name="Reenan R."/>
            <person name="Reily A."/>
            <person name="Remington K.A."/>
            <person name="Rieger T.T."/>
            <person name="Ritchie M.G."/>
            <person name="Robin C."/>
            <person name="Rogers Y.H."/>
            <person name="Rohde C."/>
            <person name="Rozas J."/>
            <person name="Rubenfield M.J."/>
            <person name="Ruiz A."/>
            <person name="Russo S."/>
            <person name="Salzberg S.L."/>
            <person name="Sanchez-Gracia A."/>
            <person name="Saranga D.J."/>
            <person name="Sato H."/>
            <person name="Schaeffer S.W."/>
            <person name="Schatz M.C."/>
            <person name="Schlenke T."/>
            <person name="Schwartz R."/>
            <person name="Segarra C."/>
            <person name="Singh R.S."/>
            <person name="Sirot L."/>
            <person name="Sirota M."/>
            <person name="Sisneros N.B."/>
            <person name="Smith C.D."/>
            <person name="Smith T.F."/>
            <person name="Spieth J."/>
            <person name="Stage D.E."/>
            <person name="Stark A."/>
            <person name="Stephan W."/>
            <person name="Strausberg R.L."/>
            <person name="Strempel S."/>
            <person name="Sturgill D."/>
            <person name="Sutton G."/>
            <person name="Sutton G.G."/>
            <person name="Tao W."/>
            <person name="Teichmann S."/>
            <person name="Tobari Y.N."/>
            <person name="Tomimura Y."/>
            <person name="Tsolas J.M."/>
            <person name="Valente V.L."/>
            <person name="Venter E."/>
            <person name="Venter J.C."/>
            <person name="Vicario S."/>
            <person name="Vieira F.G."/>
            <person name="Vilella A.J."/>
            <person name="Villasante A."/>
            <person name="Walenz B."/>
            <person name="Wang J."/>
            <person name="Wasserman M."/>
            <person name="Watts T."/>
            <person name="Wilson D."/>
            <person name="Wilson R.K."/>
            <person name="Wing R.A."/>
            <person name="Wolfner M.F."/>
            <person name="Wong A."/>
            <person name="Wong G.K."/>
            <person name="Wu C.I."/>
            <person name="Wu G."/>
            <person name="Yamamoto D."/>
            <person name="Yang H.P."/>
            <person name="Yang S.P."/>
            <person name="Yorke J.A."/>
            <person name="Yoshida K."/>
            <person name="Zdobnov E."/>
            <person name="Zhang P."/>
            <person name="Zhang Y."/>
            <person name="Zimin A.V."/>
            <person name="Baldwin J."/>
            <person name="Abdouelleil A."/>
            <person name="Abdulkadir J."/>
            <person name="Abebe A."/>
            <person name="Abera B."/>
            <person name="Abreu J."/>
            <person name="Acer S.C."/>
            <person name="Aftuck L."/>
            <person name="Alexander A."/>
            <person name="An P."/>
            <person name="Anderson E."/>
            <person name="Anderson S."/>
            <person name="Arachi H."/>
            <person name="Azer M."/>
            <person name="Bachantsang P."/>
            <person name="Barry A."/>
            <person name="Bayul T."/>
            <person name="Berlin A."/>
            <person name="Bessette D."/>
            <person name="Bloom T."/>
            <person name="Blye J."/>
            <person name="Boguslavskiy L."/>
            <person name="Bonnet C."/>
            <person name="Boukhgalter B."/>
            <person name="Bourzgui I."/>
            <person name="Brown A."/>
            <person name="Cahill P."/>
            <person name="Channer S."/>
            <person name="Cheshatsang Y."/>
            <person name="Chuda L."/>
            <person name="Citroen M."/>
            <person name="Collymore A."/>
            <person name="Cooke P."/>
            <person name="Costello M."/>
            <person name="D'Aco K."/>
            <person name="Daza R."/>
            <person name="De Haan G."/>
            <person name="DeGray S."/>
            <person name="DeMaso C."/>
            <person name="Dhargay N."/>
            <person name="Dooley K."/>
            <person name="Dooley E."/>
            <person name="Doricent M."/>
            <person name="Dorje P."/>
            <person name="Dorjee K."/>
            <person name="Dupes A."/>
            <person name="Elong R."/>
            <person name="Falk J."/>
            <person name="Farina A."/>
            <person name="Faro S."/>
            <person name="Ferguson D."/>
            <person name="Fisher S."/>
            <person name="Foley C.D."/>
            <person name="Franke A."/>
            <person name="Friedrich D."/>
            <person name="Gadbois L."/>
            <person name="Gearin G."/>
            <person name="Gearin C.R."/>
            <person name="Giannoukos G."/>
            <person name="Goode T."/>
            <person name="Graham J."/>
            <person name="Grandbois E."/>
            <person name="Grewal S."/>
            <person name="Gyaltsen K."/>
            <person name="Hafez N."/>
            <person name="Hagos B."/>
            <person name="Hall J."/>
            <person name="Henson C."/>
            <person name="Hollinger A."/>
            <person name="Honan T."/>
            <person name="Huard M.D."/>
            <person name="Hughes L."/>
            <person name="Hurhula B."/>
            <person name="Husby M.E."/>
            <person name="Kamat A."/>
            <person name="Kanga B."/>
            <person name="Kashin S."/>
            <person name="Khazanovich D."/>
            <person name="Kisner P."/>
            <person name="Lance K."/>
            <person name="Lara M."/>
            <person name="Lee W."/>
            <person name="Lennon N."/>
            <person name="Letendre F."/>
            <person name="LeVine R."/>
            <person name="Lipovsky A."/>
            <person name="Liu X."/>
            <person name="Liu J."/>
            <person name="Liu S."/>
            <person name="Lokyitsang T."/>
            <person name="Lokyitsang Y."/>
            <person name="Lubonja R."/>
            <person name="Lui A."/>
            <person name="MacDonald P."/>
            <person name="Magnisalis V."/>
            <person name="Maru K."/>
            <person name="Matthews C."/>
            <person name="McCusker W."/>
            <person name="McDonough S."/>
            <person name="Mehta T."/>
            <person name="Meldrim J."/>
            <person name="Meneus L."/>
            <person name="Mihai O."/>
            <person name="Mihalev A."/>
            <person name="Mihova T."/>
            <person name="Mittelman R."/>
            <person name="Mlenga V."/>
            <person name="Montmayeur A."/>
            <person name="Mulrain L."/>
            <person name="Navidi A."/>
            <person name="Naylor J."/>
            <person name="Negash T."/>
            <person name="Nguyen T."/>
            <person name="Nguyen N."/>
            <person name="Nicol R."/>
            <person name="Norbu C."/>
            <person name="Norbu N."/>
            <person name="Novod N."/>
            <person name="O'Neill B."/>
            <person name="Osman S."/>
            <person name="Markiewicz E."/>
            <person name="Oyono O.L."/>
            <person name="Patti C."/>
            <person name="Phunkhang P."/>
            <person name="Pierre F."/>
            <person name="Priest M."/>
            <person name="Raghuraman S."/>
            <person name="Rege F."/>
            <person name="Reyes R."/>
            <person name="Rise C."/>
            <person name="Rogov P."/>
            <person name="Ross K."/>
            <person name="Ryan E."/>
            <person name="Settipalli S."/>
            <person name="Shea T."/>
            <person name="Sherpa N."/>
            <person name="Shi L."/>
            <person name="Shih D."/>
            <person name="Sparrow T."/>
            <person name="Spaulding J."/>
            <person name="Stalker J."/>
            <person name="Stange-Thomann N."/>
            <person name="Stavropoulos S."/>
            <person name="Stone C."/>
            <person name="Strader C."/>
            <person name="Tesfaye S."/>
            <person name="Thomson T."/>
            <person name="Thoulutsang Y."/>
            <person name="Thoulutsang D."/>
            <person name="Topham K."/>
            <person name="Topping I."/>
            <person name="Tsamla T."/>
            <person name="Vassiliev H."/>
            <person name="Vo A."/>
            <person name="Wangchuk T."/>
            <person name="Wangdi T."/>
            <person name="Weiand M."/>
            <person name="Wilkinson J."/>
            <person name="Wilson A."/>
            <person name="Yadav S."/>
            <person name="Young G."/>
            <person name="Yu Q."/>
            <person name="Zembek L."/>
            <person name="Zhong D."/>
            <person name="Zimmer A."/>
            <person name="Zwirko Z."/>
            <person name="Jaffe D.B."/>
            <person name="Alvarez P."/>
            <person name="Brockman W."/>
            <person name="Butler J."/>
            <person name="Chin C."/>
            <person name="Gnerre S."/>
            <person name="Grabherr M."/>
            <person name="Kleber M."/>
            <person name="Mauceli E."/>
            <person name="MacCallum I."/>
        </authorList>
    </citation>
    <scope>NUCLEOTIDE SEQUENCE [LARGE SCALE GENOMIC DNA]</scope>
    <source>
        <strain evidence="2">white501</strain>
    </source>
</reference>